<gene>
    <name evidence="8" type="ORF">PoB_000100300</name>
</gene>
<dbReference type="InterPro" id="IPR016187">
    <property type="entry name" value="CTDL_fold"/>
</dbReference>
<dbReference type="SMART" id="SM00034">
    <property type="entry name" value="CLECT"/>
    <property type="match status" value="1"/>
</dbReference>
<keyword evidence="9" id="KW-1185">Reference proteome</keyword>
<evidence type="ECO:0000256" key="4">
    <source>
        <dbReference type="ARBA" id="ARBA00022734"/>
    </source>
</evidence>
<dbReference type="Pfam" id="PF00059">
    <property type="entry name" value="Lectin_C"/>
    <property type="match status" value="1"/>
</dbReference>
<keyword evidence="2" id="KW-0964">Secreted</keyword>
<dbReference type="Proteomes" id="UP000735302">
    <property type="component" value="Unassembled WGS sequence"/>
</dbReference>
<dbReference type="Gene3D" id="3.10.100.10">
    <property type="entry name" value="Mannose-Binding Protein A, subunit A"/>
    <property type="match status" value="1"/>
</dbReference>
<dbReference type="PROSITE" id="PS50041">
    <property type="entry name" value="C_TYPE_LECTIN_2"/>
    <property type="match status" value="1"/>
</dbReference>
<keyword evidence="4" id="KW-0430">Lectin</keyword>
<feature type="region of interest" description="Disordered" evidence="6">
    <location>
        <begin position="1"/>
        <end position="33"/>
    </location>
</feature>
<organism evidence="8 9">
    <name type="scientific">Plakobranchus ocellatus</name>
    <dbReference type="NCBI Taxonomy" id="259542"/>
    <lineage>
        <taxon>Eukaryota</taxon>
        <taxon>Metazoa</taxon>
        <taxon>Spiralia</taxon>
        <taxon>Lophotrochozoa</taxon>
        <taxon>Mollusca</taxon>
        <taxon>Gastropoda</taxon>
        <taxon>Heterobranchia</taxon>
        <taxon>Euthyneura</taxon>
        <taxon>Panpulmonata</taxon>
        <taxon>Sacoglossa</taxon>
        <taxon>Placobranchoidea</taxon>
        <taxon>Plakobranchidae</taxon>
        <taxon>Plakobranchus</taxon>
    </lineage>
</organism>
<sequence>MPGSFPTQREADSSGTSDSLPLTAFTRSTPPQEDVNHHNVSLIDLAPPWCFGDTVCARNSAVFRDRQYSVSKYHEPFNLAKMNDRCKERGGYLLQIDDRKEQKFVARWLHYSPGVGPIYTGITDEGSEGRFYTYNDKKPAKYLKWRWWQPDNWYGEHCVTISLRGLNDLRCTRRGRYVCEIRVKV</sequence>
<dbReference type="GO" id="GO:0008083">
    <property type="term" value="F:growth factor activity"/>
    <property type="evidence" value="ECO:0007669"/>
    <property type="project" value="TreeGrafter"/>
</dbReference>
<dbReference type="SUPFAM" id="SSF56436">
    <property type="entry name" value="C-type lectin-like"/>
    <property type="match status" value="1"/>
</dbReference>
<proteinExistence type="predicted"/>
<evidence type="ECO:0000256" key="5">
    <source>
        <dbReference type="ARBA" id="ARBA00023157"/>
    </source>
</evidence>
<evidence type="ECO:0000256" key="6">
    <source>
        <dbReference type="SAM" id="MobiDB-lite"/>
    </source>
</evidence>
<evidence type="ECO:0000259" key="7">
    <source>
        <dbReference type="PROSITE" id="PS50041"/>
    </source>
</evidence>
<dbReference type="GO" id="GO:0005615">
    <property type="term" value="C:extracellular space"/>
    <property type="evidence" value="ECO:0007669"/>
    <property type="project" value="TreeGrafter"/>
</dbReference>
<comment type="caution">
    <text evidence="8">The sequence shown here is derived from an EMBL/GenBank/DDBJ whole genome shotgun (WGS) entry which is preliminary data.</text>
</comment>
<protein>
    <submittedName>
        <fullName evidence="8">Collectin-12</fullName>
    </submittedName>
</protein>
<feature type="domain" description="C-type lectin" evidence="7">
    <location>
        <begin position="63"/>
        <end position="180"/>
    </location>
</feature>
<dbReference type="PANTHER" id="PTHR22799">
    <property type="entry name" value="TETRANECTIN-RELATED"/>
    <property type="match status" value="1"/>
</dbReference>
<keyword evidence="3" id="KW-0732">Signal</keyword>
<name>A0AAV3XWY6_9GAST</name>
<feature type="compositionally biased region" description="Polar residues" evidence="6">
    <location>
        <begin position="13"/>
        <end position="31"/>
    </location>
</feature>
<evidence type="ECO:0000313" key="8">
    <source>
        <dbReference type="EMBL" id="GFN74497.1"/>
    </source>
</evidence>
<dbReference type="GO" id="GO:0030246">
    <property type="term" value="F:carbohydrate binding"/>
    <property type="evidence" value="ECO:0007669"/>
    <property type="project" value="UniProtKB-KW"/>
</dbReference>
<dbReference type="InterPro" id="IPR018378">
    <property type="entry name" value="C-type_lectin_CS"/>
</dbReference>
<dbReference type="CDD" id="cd00037">
    <property type="entry name" value="CLECT"/>
    <property type="match status" value="1"/>
</dbReference>
<dbReference type="InterPro" id="IPR001304">
    <property type="entry name" value="C-type_lectin-like"/>
</dbReference>
<dbReference type="AlphaFoldDB" id="A0AAV3XWY6"/>
<keyword evidence="5" id="KW-1015">Disulfide bond</keyword>
<evidence type="ECO:0000256" key="1">
    <source>
        <dbReference type="ARBA" id="ARBA00004613"/>
    </source>
</evidence>
<evidence type="ECO:0000256" key="3">
    <source>
        <dbReference type="ARBA" id="ARBA00022729"/>
    </source>
</evidence>
<dbReference type="PROSITE" id="PS00615">
    <property type="entry name" value="C_TYPE_LECTIN_1"/>
    <property type="match status" value="1"/>
</dbReference>
<dbReference type="EMBL" id="BLXT01000140">
    <property type="protein sequence ID" value="GFN74497.1"/>
    <property type="molecule type" value="Genomic_DNA"/>
</dbReference>
<dbReference type="InterPro" id="IPR051663">
    <property type="entry name" value="CLec_Tetranectin-domain"/>
</dbReference>
<reference evidence="8 9" key="1">
    <citation type="journal article" date="2021" name="Elife">
        <title>Chloroplast acquisition without the gene transfer in kleptoplastic sea slugs, Plakobranchus ocellatus.</title>
        <authorList>
            <person name="Maeda T."/>
            <person name="Takahashi S."/>
            <person name="Yoshida T."/>
            <person name="Shimamura S."/>
            <person name="Takaki Y."/>
            <person name="Nagai Y."/>
            <person name="Toyoda A."/>
            <person name="Suzuki Y."/>
            <person name="Arimoto A."/>
            <person name="Ishii H."/>
            <person name="Satoh N."/>
            <person name="Nishiyama T."/>
            <person name="Hasebe M."/>
            <person name="Maruyama T."/>
            <person name="Minagawa J."/>
            <person name="Obokata J."/>
            <person name="Shigenobu S."/>
        </authorList>
    </citation>
    <scope>NUCLEOTIDE SEQUENCE [LARGE SCALE GENOMIC DNA]</scope>
</reference>
<dbReference type="InterPro" id="IPR016186">
    <property type="entry name" value="C-type_lectin-like/link_sf"/>
</dbReference>
<accession>A0AAV3XWY6</accession>
<evidence type="ECO:0000256" key="2">
    <source>
        <dbReference type="ARBA" id="ARBA00022525"/>
    </source>
</evidence>
<evidence type="ECO:0000313" key="9">
    <source>
        <dbReference type="Proteomes" id="UP000735302"/>
    </source>
</evidence>
<comment type="subcellular location">
    <subcellularLocation>
        <location evidence="1">Secreted</location>
    </subcellularLocation>
</comment>
<dbReference type="PANTHER" id="PTHR22799:SF1">
    <property type="entry name" value="C-TYPE LECTIN DOMAIN FAMILY 11 MEMBER A"/>
    <property type="match status" value="1"/>
</dbReference>